<comment type="caution">
    <text evidence="1">The sequence shown here is derived from an EMBL/GenBank/DDBJ whole genome shotgun (WGS) entry which is preliminary data.</text>
</comment>
<keyword evidence="2" id="KW-1185">Reference proteome</keyword>
<dbReference type="AlphaFoldDB" id="A0AAD4QLA4"/>
<proteinExistence type="predicted"/>
<sequence>MTRRWLLMLHKGYEDNESRTTFSSAAEAENAVGAASVPSCRSMYASRICLRTNMAADRTRSSFAFCASSTTSFQGKDHAIPVRNVALENRFRDPELTVHWRTAQLIGSDATFIAFVKMTIRRCFTDSVTKLDVSVRCINLNPINACDIASPFGALNAFRESGISDELQKPGMLAKNCSNSWSSSNDSSVHIKAQPSISEKAFKLILPPPSLCRVDTIDYNGPSSRQGDPKLHS</sequence>
<accession>A0AAD4QLA4</accession>
<gene>
    <name evidence="1" type="ORF">B0F90DRAFT_1669893</name>
</gene>
<dbReference type="Proteomes" id="UP001203297">
    <property type="component" value="Unassembled WGS sequence"/>
</dbReference>
<evidence type="ECO:0000313" key="2">
    <source>
        <dbReference type="Proteomes" id="UP001203297"/>
    </source>
</evidence>
<reference evidence="1" key="1">
    <citation type="journal article" date="2022" name="New Phytol.">
        <title>Evolutionary transition to the ectomycorrhizal habit in the genomes of a hyperdiverse lineage of mushroom-forming fungi.</title>
        <authorList>
            <person name="Looney B."/>
            <person name="Miyauchi S."/>
            <person name="Morin E."/>
            <person name="Drula E."/>
            <person name="Courty P.E."/>
            <person name="Kohler A."/>
            <person name="Kuo A."/>
            <person name="LaButti K."/>
            <person name="Pangilinan J."/>
            <person name="Lipzen A."/>
            <person name="Riley R."/>
            <person name="Andreopoulos W."/>
            <person name="He G."/>
            <person name="Johnson J."/>
            <person name="Nolan M."/>
            <person name="Tritt A."/>
            <person name="Barry K.W."/>
            <person name="Grigoriev I.V."/>
            <person name="Nagy L.G."/>
            <person name="Hibbett D."/>
            <person name="Henrissat B."/>
            <person name="Matheny P.B."/>
            <person name="Labbe J."/>
            <person name="Martin F.M."/>
        </authorList>
    </citation>
    <scope>NUCLEOTIDE SEQUENCE</scope>
    <source>
        <strain evidence="1">BPL690</strain>
    </source>
</reference>
<dbReference type="EMBL" id="WTXG01000051">
    <property type="protein sequence ID" value="KAI0296128.1"/>
    <property type="molecule type" value="Genomic_DNA"/>
</dbReference>
<evidence type="ECO:0000313" key="1">
    <source>
        <dbReference type="EMBL" id="KAI0296128.1"/>
    </source>
</evidence>
<protein>
    <submittedName>
        <fullName evidence="1">Uncharacterized protein</fullName>
    </submittedName>
</protein>
<organism evidence="1 2">
    <name type="scientific">Multifurca ochricompacta</name>
    <dbReference type="NCBI Taxonomy" id="376703"/>
    <lineage>
        <taxon>Eukaryota</taxon>
        <taxon>Fungi</taxon>
        <taxon>Dikarya</taxon>
        <taxon>Basidiomycota</taxon>
        <taxon>Agaricomycotina</taxon>
        <taxon>Agaricomycetes</taxon>
        <taxon>Russulales</taxon>
        <taxon>Russulaceae</taxon>
        <taxon>Multifurca</taxon>
    </lineage>
</organism>
<name>A0AAD4QLA4_9AGAM</name>